<reference evidence="2" key="1">
    <citation type="journal article" date="2021" name="Front. Microbiol.">
        <title>Comprehensive Comparative Genomics and Phenotyping of Methylobacterium Species.</title>
        <authorList>
            <person name="Alessa O."/>
            <person name="Ogura Y."/>
            <person name="Fujitani Y."/>
            <person name="Takami H."/>
            <person name="Hayashi T."/>
            <person name="Sahin N."/>
            <person name="Tani A."/>
        </authorList>
    </citation>
    <scope>NUCLEOTIDE SEQUENCE</scope>
    <source>
        <strain evidence="2">LMG 23639</strain>
    </source>
</reference>
<organism evidence="2 3">
    <name type="scientific">Methylobacterium jeotgali</name>
    <dbReference type="NCBI Taxonomy" id="381630"/>
    <lineage>
        <taxon>Bacteria</taxon>
        <taxon>Pseudomonadati</taxon>
        <taxon>Pseudomonadota</taxon>
        <taxon>Alphaproteobacteria</taxon>
        <taxon>Hyphomicrobiales</taxon>
        <taxon>Methylobacteriaceae</taxon>
        <taxon>Methylobacterium</taxon>
    </lineage>
</organism>
<comment type="caution">
    <text evidence="2">The sequence shown here is derived from an EMBL/GenBank/DDBJ whole genome shotgun (WGS) entry which is preliminary data.</text>
</comment>
<dbReference type="PANTHER" id="PTHR13696">
    <property type="entry name" value="P-LOOP CONTAINING NUCLEOSIDE TRIPHOSPHATE HYDROLASE"/>
    <property type="match status" value="1"/>
</dbReference>
<proteinExistence type="predicted"/>
<dbReference type="InterPro" id="IPR050678">
    <property type="entry name" value="DNA_Partitioning_ATPase"/>
</dbReference>
<dbReference type="InterPro" id="IPR027417">
    <property type="entry name" value="P-loop_NTPase"/>
</dbReference>
<dbReference type="PANTHER" id="PTHR13696:SF96">
    <property type="entry name" value="COBQ_COBB_MIND_PARA NUCLEOTIDE BINDING DOMAIN-CONTAINING PROTEIN"/>
    <property type="match status" value="1"/>
</dbReference>
<dbReference type="SUPFAM" id="SSF52540">
    <property type="entry name" value="P-loop containing nucleoside triphosphate hydrolases"/>
    <property type="match status" value="1"/>
</dbReference>
<dbReference type="PIRSF" id="PIRSF009320">
    <property type="entry name" value="Nuc_binding_HP_1000"/>
    <property type="match status" value="1"/>
</dbReference>
<sequence>MIVLVGNTKGGVGKTTLAVQMAIARARAGRRVWLVDGDSQATAQAAIQIRAEAGLEPEIVCSLYPDGKILRQQVRLQKDNYDDVILDVGGRDTLALRAGLSLADVALVPFAPESFDLWAMQNMADVVDEIGAERDGLVTYAVLNKAEARSASVDNADAAEAVQEIPTFTYLDLPLVKRKAFSSSSGAGMGVAEQSPVDPKAIAELDRLVARVFEEA</sequence>
<protein>
    <submittedName>
        <fullName evidence="2">Iron-sulfur cluster carrier protein</fullName>
    </submittedName>
</protein>
<dbReference type="Proteomes" id="UP001055102">
    <property type="component" value="Unassembled WGS sequence"/>
</dbReference>
<evidence type="ECO:0000259" key="1">
    <source>
        <dbReference type="Pfam" id="PF01656"/>
    </source>
</evidence>
<feature type="domain" description="CobQ/CobB/MinD/ParA nucleotide binding" evidence="1">
    <location>
        <begin position="4"/>
        <end position="181"/>
    </location>
</feature>
<dbReference type="Pfam" id="PF01656">
    <property type="entry name" value="CbiA"/>
    <property type="match status" value="1"/>
</dbReference>
<gene>
    <name evidence="2" type="ORF">AOPFMNJM_2169</name>
</gene>
<evidence type="ECO:0000313" key="2">
    <source>
        <dbReference type="EMBL" id="GJE06847.1"/>
    </source>
</evidence>
<keyword evidence="3" id="KW-1185">Reference proteome</keyword>
<accession>A0ABQ4SUS7</accession>
<dbReference type="CDD" id="cd02042">
    <property type="entry name" value="ParAB_family"/>
    <property type="match status" value="1"/>
</dbReference>
<dbReference type="Gene3D" id="3.40.50.300">
    <property type="entry name" value="P-loop containing nucleotide triphosphate hydrolases"/>
    <property type="match status" value="1"/>
</dbReference>
<name>A0ABQ4SUS7_9HYPH</name>
<evidence type="ECO:0000313" key="3">
    <source>
        <dbReference type="Proteomes" id="UP001055102"/>
    </source>
</evidence>
<dbReference type="InterPro" id="IPR002586">
    <property type="entry name" value="CobQ/CobB/MinD/ParA_Nub-bd_dom"/>
</dbReference>
<reference evidence="2" key="2">
    <citation type="submission" date="2021-08" db="EMBL/GenBank/DDBJ databases">
        <authorList>
            <person name="Tani A."/>
            <person name="Ola A."/>
            <person name="Ogura Y."/>
            <person name="Katsura K."/>
            <person name="Hayashi T."/>
        </authorList>
    </citation>
    <scope>NUCLEOTIDE SEQUENCE</scope>
    <source>
        <strain evidence="2">LMG 23639</strain>
    </source>
</reference>
<dbReference type="EMBL" id="BPQR01000036">
    <property type="protein sequence ID" value="GJE06847.1"/>
    <property type="molecule type" value="Genomic_DNA"/>
</dbReference>